<proteinExistence type="predicted"/>
<keyword evidence="1 4" id="KW-0808">Transferase</keyword>
<dbReference type="NCBIfam" id="TIGR00125">
    <property type="entry name" value="cyt_tran_rel"/>
    <property type="match status" value="1"/>
</dbReference>
<reference evidence="4 5" key="1">
    <citation type="journal article" date="2015" name="Nature">
        <title>rRNA introns, odd ribosomes, and small enigmatic genomes across a large radiation of phyla.</title>
        <authorList>
            <person name="Brown C.T."/>
            <person name="Hug L.A."/>
            <person name="Thomas B.C."/>
            <person name="Sharon I."/>
            <person name="Castelle C.J."/>
            <person name="Singh A."/>
            <person name="Wilkins M.J."/>
            <person name="Williams K.H."/>
            <person name="Banfield J.F."/>
        </authorList>
    </citation>
    <scope>NUCLEOTIDE SEQUENCE [LARGE SCALE GENOMIC DNA]</scope>
    <source>
        <strain evidence="5">GW2011_GWA1_39_13</strain>
    </source>
</reference>
<dbReference type="InterPro" id="IPR004821">
    <property type="entry name" value="Cyt_trans-like"/>
</dbReference>
<dbReference type="Pfam" id="PF01467">
    <property type="entry name" value="CTP_transf_like"/>
    <property type="match status" value="1"/>
</dbReference>
<evidence type="ECO:0000313" key="5">
    <source>
        <dbReference type="Proteomes" id="UP000034845"/>
    </source>
</evidence>
<feature type="domain" description="Cytidyltransferase-like" evidence="3">
    <location>
        <begin position="10"/>
        <end position="137"/>
    </location>
</feature>
<dbReference type="AlphaFoldDB" id="A0A0G0MQ08"/>
<evidence type="ECO:0000256" key="1">
    <source>
        <dbReference type="ARBA" id="ARBA00022679"/>
    </source>
</evidence>
<dbReference type="Proteomes" id="UP000034845">
    <property type="component" value="Unassembled WGS sequence"/>
</dbReference>
<accession>A0A0G0MQ08</accession>
<comment type="caution">
    <text evidence="4">The sequence shown here is derived from an EMBL/GenBank/DDBJ whole genome shotgun (WGS) entry which is preliminary data.</text>
</comment>
<dbReference type="InterPro" id="IPR050385">
    <property type="entry name" value="Archaeal_FAD_synthase"/>
</dbReference>
<protein>
    <submittedName>
        <fullName evidence="4">Glycerol-3-phosphate cytidylyltransferase</fullName>
    </submittedName>
</protein>
<dbReference type="InterPro" id="IPR014729">
    <property type="entry name" value="Rossmann-like_a/b/a_fold"/>
</dbReference>
<evidence type="ECO:0000256" key="2">
    <source>
        <dbReference type="ARBA" id="ARBA00022695"/>
    </source>
</evidence>
<sequence>MAISKNKKVLVGGCFDLIHAGHIHLLKHAKKVADTLIVAVLSDKYIRSYKGKQRPVFDEKHRLLIIKSMRYVDEAFICNEDPYGLNILRKIDPDAIILRAEGFETKKRIIKKEFTKLKIIKLKRYKSDFVSTTHIINKIKSS</sequence>
<dbReference type="EMBL" id="LBWF01000001">
    <property type="protein sequence ID" value="KKR02531.1"/>
    <property type="molecule type" value="Genomic_DNA"/>
</dbReference>
<organism evidence="4 5">
    <name type="scientific">Yanofskybacteria sp. (strain GW2011_GWA1_39_13)</name>
    <dbReference type="NCBI Taxonomy" id="1619019"/>
    <lineage>
        <taxon>Bacteria</taxon>
        <taxon>Candidatus Yanofskyibacteriota</taxon>
    </lineage>
</organism>
<dbReference type="PANTHER" id="PTHR43793">
    <property type="entry name" value="FAD SYNTHASE"/>
    <property type="match status" value="1"/>
</dbReference>
<dbReference type="Gene3D" id="3.40.50.620">
    <property type="entry name" value="HUPs"/>
    <property type="match status" value="1"/>
</dbReference>
<evidence type="ECO:0000313" key="4">
    <source>
        <dbReference type="EMBL" id="KKR02531.1"/>
    </source>
</evidence>
<dbReference type="SUPFAM" id="SSF52374">
    <property type="entry name" value="Nucleotidylyl transferase"/>
    <property type="match status" value="1"/>
</dbReference>
<gene>
    <name evidence="4" type="ORF">UT29_C0001G0011</name>
</gene>
<evidence type="ECO:0000259" key="3">
    <source>
        <dbReference type="Pfam" id="PF01467"/>
    </source>
</evidence>
<keyword evidence="2 4" id="KW-0548">Nucleotidyltransferase</keyword>
<dbReference type="PANTHER" id="PTHR43793:SF1">
    <property type="entry name" value="FAD SYNTHASE"/>
    <property type="match status" value="1"/>
</dbReference>
<dbReference type="GO" id="GO:0016779">
    <property type="term" value="F:nucleotidyltransferase activity"/>
    <property type="evidence" value="ECO:0007669"/>
    <property type="project" value="UniProtKB-KW"/>
</dbReference>
<name>A0A0G0MQ08_YANXG</name>